<keyword evidence="3" id="KW-1185">Reference proteome</keyword>
<organism evidence="2 3">
    <name type="scientific">Caerostris extrusa</name>
    <name type="common">Bark spider</name>
    <name type="synonym">Caerostris bankana</name>
    <dbReference type="NCBI Taxonomy" id="172846"/>
    <lineage>
        <taxon>Eukaryota</taxon>
        <taxon>Metazoa</taxon>
        <taxon>Ecdysozoa</taxon>
        <taxon>Arthropoda</taxon>
        <taxon>Chelicerata</taxon>
        <taxon>Arachnida</taxon>
        <taxon>Araneae</taxon>
        <taxon>Araneomorphae</taxon>
        <taxon>Entelegynae</taxon>
        <taxon>Araneoidea</taxon>
        <taxon>Araneidae</taxon>
        <taxon>Caerostris</taxon>
    </lineage>
</organism>
<feature type="region of interest" description="Disordered" evidence="1">
    <location>
        <begin position="1"/>
        <end position="41"/>
    </location>
</feature>
<dbReference type="EMBL" id="BPLR01016947">
    <property type="protein sequence ID" value="GIY87505.1"/>
    <property type="molecule type" value="Genomic_DNA"/>
</dbReference>
<evidence type="ECO:0000313" key="3">
    <source>
        <dbReference type="Proteomes" id="UP001054945"/>
    </source>
</evidence>
<reference evidence="2 3" key="1">
    <citation type="submission" date="2021-06" db="EMBL/GenBank/DDBJ databases">
        <title>Caerostris extrusa draft genome.</title>
        <authorList>
            <person name="Kono N."/>
            <person name="Arakawa K."/>
        </authorList>
    </citation>
    <scope>NUCLEOTIDE SEQUENCE [LARGE SCALE GENOMIC DNA]</scope>
</reference>
<comment type="caution">
    <text evidence="2">The sequence shown here is derived from an EMBL/GenBank/DDBJ whole genome shotgun (WGS) entry which is preliminary data.</text>
</comment>
<accession>A0AAV4WX89</accession>
<sequence>MASNILLPHRGGRGWGGLRDSAKVTPGVMGERSSDGKRGAQTQVCDMSRINRYCPWRQKKKKESKKRFLQQACMTVTVPTCLSNRCCLETWG</sequence>
<dbReference type="AlphaFoldDB" id="A0AAV4WX89"/>
<protein>
    <submittedName>
        <fullName evidence="2">Uncharacterized protein</fullName>
    </submittedName>
</protein>
<name>A0AAV4WX89_CAEEX</name>
<dbReference type="Proteomes" id="UP001054945">
    <property type="component" value="Unassembled WGS sequence"/>
</dbReference>
<proteinExistence type="predicted"/>
<gene>
    <name evidence="2" type="ORF">CEXT_808851</name>
</gene>
<evidence type="ECO:0000256" key="1">
    <source>
        <dbReference type="SAM" id="MobiDB-lite"/>
    </source>
</evidence>
<evidence type="ECO:0000313" key="2">
    <source>
        <dbReference type="EMBL" id="GIY87505.1"/>
    </source>
</evidence>